<dbReference type="EMBL" id="QTSX02006428">
    <property type="protein sequence ID" value="KAJ9054724.1"/>
    <property type="molecule type" value="Genomic_DNA"/>
</dbReference>
<sequence length="115" mass="12593">MIAIILQAHIDTGHGGIAKNHDCLCKNFYWENMRLLIPDCGDPHVCCFAVRVDLASNKDGMLKSDNVWLADDAAWLVGNKGLPEADVASTQQKMLAALGYSASPSSELWLQEGEY</sequence>
<protein>
    <submittedName>
        <fullName evidence="1">Uncharacterized protein</fullName>
    </submittedName>
</protein>
<dbReference type="Proteomes" id="UP001165960">
    <property type="component" value="Unassembled WGS sequence"/>
</dbReference>
<evidence type="ECO:0000313" key="2">
    <source>
        <dbReference type="Proteomes" id="UP001165960"/>
    </source>
</evidence>
<keyword evidence="2" id="KW-1185">Reference proteome</keyword>
<evidence type="ECO:0000313" key="1">
    <source>
        <dbReference type="EMBL" id="KAJ9054724.1"/>
    </source>
</evidence>
<gene>
    <name evidence="1" type="ORF">DSO57_1011265</name>
</gene>
<comment type="caution">
    <text evidence="1">The sequence shown here is derived from an EMBL/GenBank/DDBJ whole genome shotgun (WGS) entry which is preliminary data.</text>
</comment>
<organism evidence="1 2">
    <name type="scientific">Entomophthora muscae</name>
    <dbReference type="NCBI Taxonomy" id="34485"/>
    <lineage>
        <taxon>Eukaryota</taxon>
        <taxon>Fungi</taxon>
        <taxon>Fungi incertae sedis</taxon>
        <taxon>Zoopagomycota</taxon>
        <taxon>Entomophthoromycotina</taxon>
        <taxon>Entomophthoromycetes</taxon>
        <taxon>Entomophthorales</taxon>
        <taxon>Entomophthoraceae</taxon>
        <taxon>Entomophthora</taxon>
    </lineage>
</organism>
<accession>A0ACC2RXE3</accession>
<proteinExistence type="predicted"/>
<reference evidence="1" key="1">
    <citation type="submission" date="2022-04" db="EMBL/GenBank/DDBJ databases">
        <title>Genome of the entomopathogenic fungus Entomophthora muscae.</title>
        <authorList>
            <person name="Elya C."/>
            <person name="Lovett B.R."/>
            <person name="Lee E."/>
            <person name="Macias A.M."/>
            <person name="Hajek A.E."/>
            <person name="De Bivort B.L."/>
            <person name="Kasson M.T."/>
            <person name="De Fine Licht H.H."/>
            <person name="Stajich J.E."/>
        </authorList>
    </citation>
    <scope>NUCLEOTIDE SEQUENCE</scope>
    <source>
        <strain evidence="1">Berkeley</strain>
    </source>
</reference>
<name>A0ACC2RXE3_9FUNG</name>